<evidence type="ECO:0000313" key="2">
    <source>
        <dbReference type="EMBL" id="AFZ55648.1"/>
    </source>
</evidence>
<dbReference type="RefSeq" id="WP_015212305.1">
    <property type="nucleotide sequence ID" value="NC_019771.1"/>
</dbReference>
<dbReference type="HOGENOM" id="CLU_116617_3_0_3"/>
<dbReference type="SMART" id="SM00670">
    <property type="entry name" value="PINc"/>
    <property type="match status" value="1"/>
</dbReference>
<dbReference type="NCBIfam" id="TIGR00305">
    <property type="entry name" value="putative toxin-antitoxin system toxin component, PIN family"/>
    <property type="match status" value="1"/>
</dbReference>
<organism evidence="2 3">
    <name type="scientific">Anabaena cylindrica (strain ATCC 27899 / PCC 7122)</name>
    <dbReference type="NCBI Taxonomy" id="272123"/>
    <lineage>
        <taxon>Bacteria</taxon>
        <taxon>Bacillati</taxon>
        <taxon>Cyanobacteriota</taxon>
        <taxon>Cyanophyceae</taxon>
        <taxon>Nostocales</taxon>
        <taxon>Nostocaceae</taxon>
        <taxon>Anabaena</taxon>
    </lineage>
</organism>
<dbReference type="PATRIC" id="fig|272123.3.peg.34"/>
<protein>
    <recommendedName>
        <fullName evidence="1">PIN domain-containing protein</fullName>
    </recommendedName>
</protein>
<dbReference type="KEGG" id="acy:Anacy_0033"/>
<dbReference type="Gene3D" id="3.40.50.1010">
    <property type="entry name" value="5'-nuclease"/>
    <property type="match status" value="1"/>
</dbReference>
<dbReference type="eggNOG" id="COG1569">
    <property type="taxonomic scope" value="Bacteria"/>
</dbReference>
<evidence type="ECO:0000259" key="1">
    <source>
        <dbReference type="SMART" id="SM00670"/>
    </source>
</evidence>
<dbReference type="AlphaFoldDB" id="K9Z8X3"/>
<dbReference type="Proteomes" id="UP000010474">
    <property type="component" value="Chromosome"/>
</dbReference>
<accession>K9Z8X3</accession>
<dbReference type="EMBL" id="CP003659">
    <property type="protein sequence ID" value="AFZ55648.1"/>
    <property type="molecule type" value="Genomic_DNA"/>
</dbReference>
<keyword evidence="3" id="KW-1185">Reference proteome</keyword>
<dbReference type="STRING" id="272123.Anacy_0033"/>
<dbReference type="OrthoDB" id="426765at2"/>
<reference evidence="3" key="1">
    <citation type="journal article" date="2013" name="Proc. Natl. Acad. Sci. U.S.A.">
        <title>Improving the coverage of the cyanobacterial phylum using diversity-driven genome sequencing.</title>
        <authorList>
            <person name="Shih P.M."/>
            <person name="Wu D."/>
            <person name="Latifi A."/>
            <person name="Axen S.D."/>
            <person name="Fewer D.P."/>
            <person name="Talla E."/>
            <person name="Calteau A."/>
            <person name="Cai F."/>
            <person name="Tandeau de Marsac N."/>
            <person name="Rippka R."/>
            <person name="Herdman M."/>
            <person name="Sivonen K."/>
            <person name="Coursin T."/>
            <person name="Laurent T."/>
            <person name="Goodwin L."/>
            <person name="Nolan M."/>
            <person name="Davenport K.W."/>
            <person name="Han C.S."/>
            <person name="Rubin E.M."/>
            <person name="Eisen J.A."/>
            <person name="Woyke T."/>
            <person name="Gugger M."/>
            <person name="Kerfeld C.A."/>
        </authorList>
    </citation>
    <scope>NUCLEOTIDE SEQUENCE [LARGE SCALE GENOMIC DNA]</scope>
    <source>
        <strain evidence="3">ATCC 27899 / PCC 7122</strain>
    </source>
</reference>
<dbReference type="PANTHER" id="PTHR34610:SF4">
    <property type="entry name" value="SLL8027 PROTEIN"/>
    <property type="match status" value="1"/>
</dbReference>
<dbReference type="InterPro" id="IPR002850">
    <property type="entry name" value="PIN_toxin-like"/>
</dbReference>
<proteinExistence type="predicted"/>
<dbReference type="PANTHER" id="PTHR34610">
    <property type="entry name" value="SSL7007 PROTEIN"/>
    <property type="match status" value="1"/>
</dbReference>
<feature type="domain" description="PIN" evidence="1">
    <location>
        <begin position="3"/>
        <end position="114"/>
    </location>
</feature>
<dbReference type="InterPro" id="IPR029060">
    <property type="entry name" value="PIN-like_dom_sf"/>
</dbReference>
<dbReference type="SUPFAM" id="SSF88723">
    <property type="entry name" value="PIN domain-like"/>
    <property type="match status" value="1"/>
</dbReference>
<evidence type="ECO:0000313" key="3">
    <source>
        <dbReference type="Proteomes" id="UP000010474"/>
    </source>
</evidence>
<dbReference type="InterPro" id="IPR002716">
    <property type="entry name" value="PIN_dom"/>
</dbReference>
<gene>
    <name evidence="2" type="ordered locus">Anacy_0033</name>
</gene>
<name>K9Z8X3_ANACC</name>
<sequence>MRLIVVFDTNVLISGIGWKSNPFRCLELARRGIIEGVICPEILEEVTEKLQLKLKFSDTQVIDTIADLLSFLRLVTITNTLNFLTTDPDDNMVLECAVLANATHIVTGDKKHLLPLGIYEDIAIVNATDFLTLILPQQ</sequence>
<dbReference type="Pfam" id="PF13470">
    <property type="entry name" value="PIN_3"/>
    <property type="match status" value="1"/>
</dbReference>